<accession>H0UM22</accession>
<dbReference type="Proteomes" id="UP000003806">
    <property type="component" value="Chromosome"/>
</dbReference>
<feature type="signal peptide" evidence="9">
    <location>
        <begin position="1"/>
        <end position="20"/>
    </location>
</feature>
<dbReference type="GO" id="GO:1990281">
    <property type="term" value="C:efflux pump complex"/>
    <property type="evidence" value="ECO:0007669"/>
    <property type="project" value="TreeGrafter"/>
</dbReference>
<dbReference type="STRING" id="885272.JonanDRAFT_0133"/>
<feature type="coiled-coil region" evidence="8">
    <location>
        <begin position="340"/>
        <end position="367"/>
    </location>
</feature>
<dbReference type="GO" id="GO:0009279">
    <property type="term" value="C:cell outer membrane"/>
    <property type="evidence" value="ECO:0007669"/>
    <property type="project" value="UniProtKB-SubCell"/>
</dbReference>
<dbReference type="Pfam" id="PF02321">
    <property type="entry name" value="OEP"/>
    <property type="match status" value="2"/>
</dbReference>
<evidence type="ECO:0000256" key="8">
    <source>
        <dbReference type="SAM" id="Coils"/>
    </source>
</evidence>
<evidence type="ECO:0000256" key="9">
    <source>
        <dbReference type="SAM" id="SignalP"/>
    </source>
</evidence>
<keyword evidence="4" id="KW-1134">Transmembrane beta strand</keyword>
<reference evidence="10 11" key="1">
    <citation type="submission" date="2011-11" db="EMBL/GenBank/DDBJ databases">
        <title>The Noncontiguous Finished genome of Jonquetella anthropi DSM 22815.</title>
        <authorList>
            <consortium name="US DOE Joint Genome Institute (JGI-PGF)"/>
            <person name="Lucas S."/>
            <person name="Copeland A."/>
            <person name="Lapidus A."/>
            <person name="Glavina del Rio T."/>
            <person name="Dalin E."/>
            <person name="Tice H."/>
            <person name="Bruce D."/>
            <person name="Goodwin L."/>
            <person name="Pitluck S."/>
            <person name="Peters L."/>
            <person name="Mikhailova N."/>
            <person name="Held B."/>
            <person name="Kyrpides N."/>
            <person name="Mavromatis K."/>
            <person name="Ivanova N."/>
            <person name="Markowitz V."/>
            <person name="Cheng J.-F."/>
            <person name="Hugenholtz P."/>
            <person name="Woyke T."/>
            <person name="Wu D."/>
            <person name="Gronow S."/>
            <person name="Wellnitz S."/>
            <person name="Brambilla E."/>
            <person name="Klenk H.-P."/>
            <person name="Eisen J.A."/>
        </authorList>
    </citation>
    <scope>NUCLEOTIDE SEQUENCE [LARGE SCALE GENOMIC DNA]</scope>
    <source>
        <strain evidence="10 11">DSM 22815</strain>
    </source>
</reference>
<dbReference type="GO" id="GO:0015562">
    <property type="term" value="F:efflux transmembrane transporter activity"/>
    <property type="evidence" value="ECO:0007669"/>
    <property type="project" value="InterPro"/>
</dbReference>
<comment type="similarity">
    <text evidence="2">Belongs to the outer membrane factor (OMF) (TC 1.B.17) family.</text>
</comment>
<sequence length="469" mass="50607">MKKLFLFVELCLLFAVPAAASPVLTPQEAVRLALEHSPQIQAANRRFDAARAAIDQARSDKIPHLFASLGGSWQGEDGKIPAFVRVQGAALGPLGTPIGTVVGGGAGYALDSFTEAYAAELGVQWLVFSSGAVENSVAAKKWAARGVDAQTERVRQTIAHETLACWYGLQRARAKRAVAQEIYDLAKEHLDQVNTFYRHGAVAKHDVLRTEAAVAESQLGLITVDNAVQLAWKGLERLVGISLQGCYDLPEPNGRGVAQLDEPGEDDAALRPELVALGCLKQAANASAKAAHGSLGPKLLAKGSLVAQGRQFWPNDRQDWEVGLALRWDFFDGGKASAQAREAKAKAAEADAQIEDVKRQIDMEIAQSRLNMTSAISRNKVAVQQEKSASEDYRIALVRYNAAVGTNLDVLDARAQLSKARNGVVDALYDSLLARNDYWFALGGDPLDETFMSGAWSSEKGEEHAKSHR</sequence>
<dbReference type="PANTHER" id="PTHR30026:SF21">
    <property type="entry name" value="SLR1270 PROTEIN"/>
    <property type="match status" value="1"/>
</dbReference>
<dbReference type="InterPro" id="IPR051906">
    <property type="entry name" value="TolC-like"/>
</dbReference>
<dbReference type="InterPro" id="IPR003423">
    <property type="entry name" value="OMP_efflux"/>
</dbReference>
<evidence type="ECO:0000256" key="2">
    <source>
        <dbReference type="ARBA" id="ARBA00007613"/>
    </source>
</evidence>
<comment type="subcellular location">
    <subcellularLocation>
        <location evidence="1">Cell outer membrane</location>
    </subcellularLocation>
</comment>
<evidence type="ECO:0000256" key="1">
    <source>
        <dbReference type="ARBA" id="ARBA00004442"/>
    </source>
</evidence>
<evidence type="ECO:0000256" key="6">
    <source>
        <dbReference type="ARBA" id="ARBA00023136"/>
    </source>
</evidence>
<dbReference type="Gene3D" id="1.20.1600.10">
    <property type="entry name" value="Outer membrane efflux proteins (OEP)"/>
    <property type="match status" value="1"/>
</dbReference>
<dbReference type="PANTHER" id="PTHR30026">
    <property type="entry name" value="OUTER MEMBRANE PROTEIN TOLC"/>
    <property type="match status" value="1"/>
</dbReference>
<dbReference type="AlphaFoldDB" id="H0UM22"/>
<evidence type="ECO:0000313" key="11">
    <source>
        <dbReference type="Proteomes" id="UP000003806"/>
    </source>
</evidence>
<feature type="chain" id="PRO_5003541468" evidence="9">
    <location>
        <begin position="21"/>
        <end position="469"/>
    </location>
</feature>
<evidence type="ECO:0000256" key="3">
    <source>
        <dbReference type="ARBA" id="ARBA00022448"/>
    </source>
</evidence>
<dbReference type="OrthoDB" id="6395775at2"/>
<name>H0UM22_9BACT</name>
<organism evidence="10 11">
    <name type="scientific">Jonquetella anthropi DSM 22815</name>
    <dbReference type="NCBI Taxonomy" id="885272"/>
    <lineage>
        <taxon>Bacteria</taxon>
        <taxon>Thermotogati</taxon>
        <taxon>Synergistota</taxon>
        <taxon>Synergistia</taxon>
        <taxon>Synergistales</taxon>
        <taxon>Dethiosulfovibrionaceae</taxon>
        <taxon>Jonquetella</taxon>
    </lineage>
</organism>
<evidence type="ECO:0000256" key="4">
    <source>
        <dbReference type="ARBA" id="ARBA00022452"/>
    </source>
</evidence>
<dbReference type="GO" id="GO:0015288">
    <property type="term" value="F:porin activity"/>
    <property type="evidence" value="ECO:0007669"/>
    <property type="project" value="TreeGrafter"/>
</dbReference>
<protein>
    <submittedName>
        <fullName evidence="10">Outer membrane protein</fullName>
    </submittedName>
</protein>
<dbReference type="eggNOG" id="COG1538">
    <property type="taxonomic scope" value="Bacteria"/>
</dbReference>
<keyword evidence="7" id="KW-0998">Cell outer membrane</keyword>
<gene>
    <name evidence="10" type="ORF">JonanDRAFT_0133</name>
</gene>
<dbReference type="RefSeq" id="WP_008522354.1">
    <property type="nucleotide sequence ID" value="NZ_CM001376.1"/>
</dbReference>
<dbReference type="HOGENOM" id="CLU_012817_10_6_0"/>
<keyword evidence="3" id="KW-0813">Transport</keyword>
<evidence type="ECO:0000313" key="10">
    <source>
        <dbReference type="EMBL" id="EHM12564.1"/>
    </source>
</evidence>
<keyword evidence="8" id="KW-0175">Coiled coil</keyword>
<dbReference type="SUPFAM" id="SSF56954">
    <property type="entry name" value="Outer membrane efflux proteins (OEP)"/>
    <property type="match status" value="1"/>
</dbReference>
<keyword evidence="9" id="KW-0732">Signal</keyword>
<keyword evidence="6" id="KW-0472">Membrane</keyword>
<evidence type="ECO:0000256" key="7">
    <source>
        <dbReference type="ARBA" id="ARBA00023237"/>
    </source>
</evidence>
<dbReference type="EMBL" id="CM001376">
    <property type="protein sequence ID" value="EHM12564.1"/>
    <property type="molecule type" value="Genomic_DNA"/>
</dbReference>
<keyword evidence="11" id="KW-1185">Reference proteome</keyword>
<evidence type="ECO:0000256" key="5">
    <source>
        <dbReference type="ARBA" id="ARBA00022692"/>
    </source>
</evidence>
<proteinExistence type="inferred from homology"/>
<keyword evidence="5" id="KW-0812">Transmembrane</keyword>